<keyword evidence="2" id="KW-1185">Reference proteome</keyword>
<comment type="caution">
    <text evidence="1">The sequence shown here is derived from an EMBL/GenBank/DDBJ whole genome shotgun (WGS) entry which is preliminary data.</text>
</comment>
<proteinExistence type="predicted"/>
<dbReference type="Proteomes" id="UP001150942">
    <property type="component" value="Unassembled WGS sequence"/>
</dbReference>
<sequence>MADERKKLEGAVARPIHRPDFKSLWASRSPFNENTSVFRYTQTLNPDWGLRYRGQLCSCTSIC</sequence>
<organism evidence="1 2">
    <name type="scientific">Penicillium cf. viridicatum</name>
    <dbReference type="NCBI Taxonomy" id="2972119"/>
    <lineage>
        <taxon>Eukaryota</taxon>
        <taxon>Fungi</taxon>
        <taxon>Dikarya</taxon>
        <taxon>Ascomycota</taxon>
        <taxon>Pezizomycotina</taxon>
        <taxon>Eurotiomycetes</taxon>
        <taxon>Eurotiomycetidae</taxon>
        <taxon>Eurotiales</taxon>
        <taxon>Aspergillaceae</taxon>
        <taxon>Penicillium</taxon>
    </lineage>
</organism>
<gene>
    <name evidence="1" type="ORF">N7449_010384</name>
</gene>
<accession>A0A9W9M335</accession>
<name>A0A9W9M335_9EURO</name>
<evidence type="ECO:0000313" key="2">
    <source>
        <dbReference type="Proteomes" id="UP001150942"/>
    </source>
</evidence>
<dbReference type="AlphaFoldDB" id="A0A9W9M335"/>
<reference evidence="1" key="1">
    <citation type="submission" date="2022-11" db="EMBL/GenBank/DDBJ databases">
        <authorList>
            <person name="Petersen C."/>
        </authorList>
    </citation>
    <scope>NUCLEOTIDE SEQUENCE</scope>
    <source>
        <strain evidence="1">IBT 20477</strain>
    </source>
</reference>
<evidence type="ECO:0000313" key="1">
    <source>
        <dbReference type="EMBL" id="KAJ5187390.1"/>
    </source>
</evidence>
<reference evidence="1" key="2">
    <citation type="journal article" date="2023" name="IMA Fungus">
        <title>Comparative genomic study of the Penicillium genus elucidates a diverse pangenome and 15 lateral gene transfer events.</title>
        <authorList>
            <person name="Petersen C."/>
            <person name="Sorensen T."/>
            <person name="Nielsen M.R."/>
            <person name="Sondergaard T.E."/>
            <person name="Sorensen J.L."/>
            <person name="Fitzpatrick D.A."/>
            <person name="Frisvad J.C."/>
            <person name="Nielsen K.L."/>
        </authorList>
    </citation>
    <scope>NUCLEOTIDE SEQUENCE</scope>
    <source>
        <strain evidence="1">IBT 20477</strain>
    </source>
</reference>
<dbReference type="EMBL" id="JAPQKQ010000007">
    <property type="protein sequence ID" value="KAJ5187390.1"/>
    <property type="molecule type" value="Genomic_DNA"/>
</dbReference>
<protein>
    <submittedName>
        <fullName evidence="1">Uncharacterized protein</fullName>
    </submittedName>
</protein>